<evidence type="ECO:0000313" key="8">
    <source>
        <dbReference type="EMBL" id="GGZ12591.1"/>
    </source>
</evidence>
<evidence type="ECO:0000256" key="5">
    <source>
        <dbReference type="SAM" id="Phobius"/>
    </source>
</evidence>
<feature type="domain" description="ABC transporter" evidence="6">
    <location>
        <begin position="335"/>
        <end position="542"/>
    </location>
</feature>
<dbReference type="InterPro" id="IPR039421">
    <property type="entry name" value="Type_1_exporter"/>
</dbReference>
<evidence type="ECO:0000259" key="7">
    <source>
        <dbReference type="PROSITE" id="PS50929"/>
    </source>
</evidence>
<dbReference type="InterPro" id="IPR036640">
    <property type="entry name" value="ABC1_TM_sf"/>
</dbReference>
<gene>
    <name evidence="8" type="ORF">GCM10007049_00350</name>
</gene>
<dbReference type="InterPro" id="IPR011527">
    <property type="entry name" value="ABC1_TM_dom"/>
</dbReference>
<dbReference type="GO" id="GO:0016887">
    <property type="term" value="F:ATP hydrolysis activity"/>
    <property type="evidence" value="ECO:0007669"/>
    <property type="project" value="InterPro"/>
</dbReference>
<comment type="caution">
    <text evidence="8">The sequence shown here is derived from an EMBL/GenBank/DDBJ whole genome shotgun (WGS) entry which is preliminary data.</text>
</comment>
<keyword evidence="8" id="KW-0067">ATP-binding</keyword>
<dbReference type="SUPFAM" id="SSF52540">
    <property type="entry name" value="P-loop containing nucleoside triphosphate hydrolases"/>
    <property type="match status" value="1"/>
</dbReference>
<feature type="transmembrane region" description="Helical" evidence="5">
    <location>
        <begin position="58"/>
        <end position="78"/>
    </location>
</feature>
<dbReference type="Gene3D" id="3.40.50.300">
    <property type="entry name" value="P-loop containing nucleotide triphosphate hydrolases"/>
    <property type="match status" value="1"/>
</dbReference>
<dbReference type="InterPro" id="IPR003439">
    <property type="entry name" value="ABC_transporter-like_ATP-bd"/>
</dbReference>
<dbReference type="PANTHER" id="PTHR43394">
    <property type="entry name" value="ATP-DEPENDENT PERMEASE MDL1, MITOCHONDRIAL"/>
    <property type="match status" value="1"/>
</dbReference>
<feature type="transmembrane region" description="Helical" evidence="5">
    <location>
        <begin position="249"/>
        <end position="268"/>
    </location>
</feature>
<sequence>MKKLSPTKRLWRLLKLYKPEIRLIYVYALFIGLVNLSLPLGIQAIINFLQTGAVSSSWLILVLLVLLGITVTGILQVLQLRLVENIQQDLFARSAFEFAFRLPQIESKELDSIHAPELANRFFDTLTIQKGLPKLLIDFSLSTFQILFGMLLLAIYSVYFLLIGIVLVLALLLLVRLTGKQGLETSLRESKYKYNLAFWLEEIGRVRRTFFMSQPKSFHLDKSDDITYDYVTSRETHFKVLMMQFKSFIGFKVFMAAGILVIGGLLVFNQQMNIGQFVAAEIVIILIINSTEKLLRVWDTVYDVLTGLDKIGFVTDLELSKDTGAETLQAQKVDITIRDLEFTHIGHSSSTFEGLNAQIPSGAKVVLSGKTGSGKSTLLKVLSGILPPSSGEILLNGIPMKEISQASVFENIGMVFAANQIFEGTIRENILMGRALPEAQLQETLQRLGLADYISDQPKGIHSLMDSGGRRTPRCIIQKIHLARAIVHQPNILLMEDPLINIPQAERRSIIQYLTAEDKPWTLVVISDEEDWLAESSMTLTL</sequence>
<dbReference type="GO" id="GO:0015421">
    <property type="term" value="F:ABC-type oligopeptide transporter activity"/>
    <property type="evidence" value="ECO:0007669"/>
    <property type="project" value="TreeGrafter"/>
</dbReference>
<evidence type="ECO:0000256" key="1">
    <source>
        <dbReference type="ARBA" id="ARBA00004651"/>
    </source>
</evidence>
<evidence type="ECO:0000256" key="2">
    <source>
        <dbReference type="ARBA" id="ARBA00022692"/>
    </source>
</evidence>
<dbReference type="EMBL" id="BMWX01000001">
    <property type="protein sequence ID" value="GGZ12591.1"/>
    <property type="molecule type" value="Genomic_DNA"/>
</dbReference>
<dbReference type="PANTHER" id="PTHR43394:SF4">
    <property type="entry name" value="TOXIN SECRETION ABC TRANSPORTER ATP-BINDING PROTEIN"/>
    <property type="match status" value="1"/>
</dbReference>
<reference evidence="8" key="1">
    <citation type="journal article" date="2014" name="Int. J. Syst. Evol. Microbiol.">
        <title>Complete genome sequence of Corynebacterium casei LMG S-19264T (=DSM 44701T), isolated from a smear-ripened cheese.</title>
        <authorList>
            <consortium name="US DOE Joint Genome Institute (JGI-PGF)"/>
            <person name="Walter F."/>
            <person name="Albersmeier A."/>
            <person name="Kalinowski J."/>
            <person name="Ruckert C."/>
        </authorList>
    </citation>
    <scope>NUCLEOTIDE SEQUENCE</scope>
    <source>
        <strain evidence="8">KCTC 12368</strain>
    </source>
</reference>
<dbReference type="Gene3D" id="1.20.1560.10">
    <property type="entry name" value="ABC transporter type 1, transmembrane domain"/>
    <property type="match status" value="1"/>
</dbReference>
<feature type="transmembrane region" description="Helical" evidence="5">
    <location>
        <begin position="159"/>
        <end position="178"/>
    </location>
</feature>
<reference evidence="8" key="2">
    <citation type="submission" date="2020-09" db="EMBL/GenBank/DDBJ databases">
        <authorList>
            <person name="Sun Q."/>
            <person name="Kim S."/>
        </authorList>
    </citation>
    <scope>NUCLEOTIDE SEQUENCE</scope>
    <source>
        <strain evidence="8">KCTC 12368</strain>
    </source>
</reference>
<dbReference type="GO" id="GO:0005524">
    <property type="term" value="F:ATP binding"/>
    <property type="evidence" value="ECO:0007669"/>
    <property type="project" value="UniProtKB-KW"/>
</dbReference>
<accession>A0A918PIY0</accession>
<dbReference type="SUPFAM" id="SSF90123">
    <property type="entry name" value="ABC transporter transmembrane region"/>
    <property type="match status" value="1"/>
</dbReference>
<dbReference type="Pfam" id="PF00664">
    <property type="entry name" value="ABC_membrane"/>
    <property type="match status" value="1"/>
</dbReference>
<dbReference type="AlphaFoldDB" id="A0A918PIY0"/>
<protein>
    <submittedName>
        <fullName evidence="8">ABC transporter ATP-binding protein</fullName>
    </submittedName>
</protein>
<name>A0A918PIY0_9BACT</name>
<keyword evidence="9" id="KW-1185">Reference proteome</keyword>
<comment type="subcellular location">
    <subcellularLocation>
        <location evidence="1">Cell membrane</location>
        <topology evidence="1">Multi-pass membrane protein</topology>
    </subcellularLocation>
</comment>
<keyword evidence="4 5" id="KW-0472">Membrane</keyword>
<proteinExistence type="predicted"/>
<evidence type="ECO:0000256" key="3">
    <source>
        <dbReference type="ARBA" id="ARBA00022989"/>
    </source>
</evidence>
<dbReference type="GO" id="GO:0005886">
    <property type="term" value="C:plasma membrane"/>
    <property type="evidence" value="ECO:0007669"/>
    <property type="project" value="UniProtKB-SubCell"/>
</dbReference>
<evidence type="ECO:0000313" key="9">
    <source>
        <dbReference type="Proteomes" id="UP000619457"/>
    </source>
</evidence>
<dbReference type="PROSITE" id="PS50929">
    <property type="entry name" value="ABC_TM1F"/>
    <property type="match status" value="1"/>
</dbReference>
<evidence type="ECO:0000256" key="4">
    <source>
        <dbReference type="ARBA" id="ARBA00023136"/>
    </source>
</evidence>
<dbReference type="InterPro" id="IPR027417">
    <property type="entry name" value="P-loop_NTPase"/>
</dbReference>
<evidence type="ECO:0000259" key="6">
    <source>
        <dbReference type="PROSITE" id="PS50893"/>
    </source>
</evidence>
<feature type="domain" description="ABC transmembrane type-1" evidence="7">
    <location>
        <begin position="26"/>
        <end position="303"/>
    </location>
</feature>
<keyword evidence="3 5" id="KW-1133">Transmembrane helix</keyword>
<dbReference type="PROSITE" id="PS50893">
    <property type="entry name" value="ABC_TRANSPORTER_2"/>
    <property type="match status" value="1"/>
</dbReference>
<keyword evidence="2 5" id="KW-0812">Transmembrane</keyword>
<feature type="transmembrane region" description="Helical" evidence="5">
    <location>
        <begin position="21"/>
        <end position="46"/>
    </location>
</feature>
<dbReference type="Proteomes" id="UP000619457">
    <property type="component" value="Unassembled WGS sequence"/>
</dbReference>
<organism evidence="8 9">
    <name type="scientific">Echinicola pacifica</name>
    <dbReference type="NCBI Taxonomy" id="346377"/>
    <lineage>
        <taxon>Bacteria</taxon>
        <taxon>Pseudomonadati</taxon>
        <taxon>Bacteroidota</taxon>
        <taxon>Cytophagia</taxon>
        <taxon>Cytophagales</taxon>
        <taxon>Cyclobacteriaceae</taxon>
        <taxon>Echinicola</taxon>
    </lineage>
</organism>
<keyword evidence="8" id="KW-0547">Nucleotide-binding</keyword>
<dbReference type="Pfam" id="PF00005">
    <property type="entry name" value="ABC_tran"/>
    <property type="match status" value="1"/>
</dbReference>